<accession>A0A445MQU7</accession>
<evidence type="ECO:0000313" key="1">
    <source>
        <dbReference type="EMBL" id="SPD71833.1"/>
    </source>
</evidence>
<proteinExistence type="predicted"/>
<organism evidence="1">
    <name type="scientific">uncultured Desulfobacterium sp</name>
    <dbReference type="NCBI Taxonomy" id="201089"/>
    <lineage>
        <taxon>Bacteria</taxon>
        <taxon>Pseudomonadati</taxon>
        <taxon>Thermodesulfobacteriota</taxon>
        <taxon>Desulfobacteria</taxon>
        <taxon>Desulfobacterales</taxon>
        <taxon>Desulfobacteriaceae</taxon>
        <taxon>Desulfobacterium</taxon>
        <taxon>environmental samples</taxon>
    </lineage>
</organism>
<dbReference type="EMBL" id="OJIN01000010">
    <property type="protein sequence ID" value="SPD71833.1"/>
    <property type="molecule type" value="Genomic_DNA"/>
</dbReference>
<protein>
    <submittedName>
        <fullName evidence="1">Uncharacterized protein</fullName>
    </submittedName>
</protein>
<reference evidence="1" key="1">
    <citation type="submission" date="2018-01" db="EMBL/GenBank/DDBJ databases">
        <authorList>
            <person name="Regsiter A."/>
            <person name="William W."/>
        </authorList>
    </citation>
    <scope>NUCLEOTIDE SEQUENCE</scope>
    <source>
        <strain evidence="1">TRIP AH-1</strain>
    </source>
</reference>
<dbReference type="AlphaFoldDB" id="A0A445MQU7"/>
<sequence>MKIGKIEKDRPIPEVNSRIKYPWSNMDVGDSVFFRVEKGESIQQLKRKVVPSSRYYGEKTNKEFKTMTERDPEEGIRVWRVR</sequence>
<name>A0A445MQU7_9BACT</name>
<gene>
    <name evidence="1" type="ORF">PITCH_A1070007</name>
</gene>